<dbReference type="Gene3D" id="3.30.70.60">
    <property type="match status" value="1"/>
</dbReference>
<dbReference type="Pfam" id="PF01250">
    <property type="entry name" value="Ribosomal_S6"/>
    <property type="match status" value="1"/>
</dbReference>
<evidence type="ECO:0000313" key="4">
    <source>
        <dbReference type="EMBL" id="OGI87984.1"/>
    </source>
</evidence>
<dbReference type="GO" id="GO:0006412">
    <property type="term" value="P:translation"/>
    <property type="evidence" value="ECO:0007669"/>
    <property type="project" value="InterPro"/>
</dbReference>
<evidence type="ECO:0000313" key="5">
    <source>
        <dbReference type="Proteomes" id="UP000185809"/>
    </source>
</evidence>
<dbReference type="InterPro" id="IPR014717">
    <property type="entry name" value="Transl_elong_EF1B/ribsomal_bS6"/>
</dbReference>
<sequence>MEEIDKDENTRIYEFGYLLVPTISEGNIKNEVSALKETLQKIGAIVVSDEYPRLIQLAYKMIKTISNNNERFLSAYFGWIKFELNPEELLSLKKNFDKNEKIIRFLLIKTVRENTLASKKSLSKIVPRKRKTVTTRKPEAKEPLEEINKEEVDKKIEELVLE</sequence>
<reference evidence="4 5" key="1">
    <citation type="journal article" date="2016" name="Nat. Commun.">
        <title>Thousands of microbial genomes shed light on interconnected biogeochemical processes in an aquifer system.</title>
        <authorList>
            <person name="Anantharaman K."/>
            <person name="Brown C.T."/>
            <person name="Hug L.A."/>
            <person name="Sharon I."/>
            <person name="Castelle C.J."/>
            <person name="Probst A.J."/>
            <person name="Thomas B.C."/>
            <person name="Singh A."/>
            <person name="Wilkins M.J."/>
            <person name="Karaoz U."/>
            <person name="Brodie E.L."/>
            <person name="Williams K.H."/>
            <person name="Hubbard S.S."/>
            <person name="Banfield J.F."/>
        </authorList>
    </citation>
    <scope>NUCLEOTIDE SEQUENCE [LARGE SCALE GENOMIC DNA]</scope>
</reference>
<proteinExistence type="inferred from homology"/>
<dbReference type="SUPFAM" id="SSF54995">
    <property type="entry name" value="Ribosomal protein S6"/>
    <property type="match status" value="1"/>
</dbReference>
<evidence type="ECO:0000256" key="2">
    <source>
        <dbReference type="ARBA" id="ARBA00035294"/>
    </source>
</evidence>
<gene>
    <name evidence="4" type="ORF">A2995_00765</name>
</gene>
<name>A0A1F6X1H7_9BACT</name>
<dbReference type="EMBL" id="MFUP01000007">
    <property type="protein sequence ID" value="OGI87984.1"/>
    <property type="molecule type" value="Genomic_DNA"/>
</dbReference>
<accession>A0A1F6X1H7</accession>
<dbReference type="AlphaFoldDB" id="A0A1F6X1H7"/>
<dbReference type="GO" id="GO:0003735">
    <property type="term" value="F:structural constituent of ribosome"/>
    <property type="evidence" value="ECO:0007669"/>
    <property type="project" value="InterPro"/>
</dbReference>
<organism evidence="4 5">
    <name type="scientific">Candidatus Nomurabacteria bacterium RIFCSPLOWO2_01_FULL_33_24</name>
    <dbReference type="NCBI Taxonomy" id="1801765"/>
    <lineage>
        <taxon>Bacteria</taxon>
        <taxon>Candidatus Nomuraibacteriota</taxon>
    </lineage>
</organism>
<dbReference type="GO" id="GO:0005840">
    <property type="term" value="C:ribosome"/>
    <property type="evidence" value="ECO:0007669"/>
    <property type="project" value="InterPro"/>
</dbReference>
<dbReference type="GO" id="GO:0019843">
    <property type="term" value="F:rRNA binding"/>
    <property type="evidence" value="ECO:0007669"/>
    <property type="project" value="InterPro"/>
</dbReference>
<evidence type="ECO:0000256" key="1">
    <source>
        <dbReference type="ARBA" id="ARBA00009512"/>
    </source>
</evidence>
<comment type="similarity">
    <text evidence="1">Belongs to the bacterial ribosomal protein bS6 family.</text>
</comment>
<comment type="caution">
    <text evidence="4">The sequence shown here is derived from an EMBL/GenBank/DDBJ whole genome shotgun (WGS) entry which is preliminary data.</text>
</comment>
<dbReference type="InterPro" id="IPR035980">
    <property type="entry name" value="Ribosomal_bS6_sf"/>
</dbReference>
<protein>
    <recommendedName>
        <fullName evidence="2">Small ribosomal subunit protein bS6</fullName>
    </recommendedName>
    <alternativeName>
        <fullName evidence="3">30S ribosomal protein S6</fullName>
    </alternativeName>
</protein>
<dbReference type="Proteomes" id="UP000185809">
    <property type="component" value="Unassembled WGS sequence"/>
</dbReference>
<evidence type="ECO:0000256" key="3">
    <source>
        <dbReference type="ARBA" id="ARBA00035520"/>
    </source>
</evidence>
<dbReference type="InterPro" id="IPR000529">
    <property type="entry name" value="Ribosomal_bS6"/>
</dbReference>